<name>A0ABU4MG48_9ACTN</name>
<accession>A0ABU4MG48</accession>
<evidence type="ECO:0000313" key="1">
    <source>
        <dbReference type="EMBL" id="MDX3026085.1"/>
    </source>
</evidence>
<dbReference type="RefSeq" id="WP_240438332.1">
    <property type="nucleotide sequence ID" value="NZ_CP122371.1"/>
</dbReference>
<evidence type="ECO:0000313" key="2">
    <source>
        <dbReference type="Proteomes" id="UP001272987"/>
    </source>
</evidence>
<reference evidence="1 2" key="1">
    <citation type="journal article" date="2023" name="Microb. Genom.">
        <title>Mesoterricola silvestris gen. nov., sp. nov., Mesoterricola sediminis sp. nov., Geothrix oryzae sp. nov., Geothrix edaphica sp. nov., Geothrix rubra sp. nov., and Geothrix limicola sp. nov., six novel members of Acidobacteriota isolated from soils.</title>
        <authorList>
            <person name="Weisberg A.J."/>
            <person name="Pearce E."/>
            <person name="Kramer C.G."/>
            <person name="Chang J.H."/>
            <person name="Clarke C.R."/>
        </authorList>
    </citation>
    <scope>NUCLEOTIDE SEQUENCE [LARGE SCALE GENOMIC DNA]</scope>
    <source>
        <strain evidence="1 2">NB05-1H</strain>
    </source>
</reference>
<dbReference type="EMBL" id="JARAWP010000069">
    <property type="protein sequence ID" value="MDX3026085.1"/>
    <property type="molecule type" value="Genomic_DNA"/>
</dbReference>
<proteinExistence type="predicted"/>
<keyword evidence="2" id="KW-1185">Reference proteome</keyword>
<sequence>MTTTDAPVYVLIHPDGRAEWGDRIAIAEKALGPHGIGRAFLTDGSRLRLAMSDCALILREEYAPNPYAAAALAHVAGFPPEGAPETRGPVVLFGWDPNNDWDSTRPLTDAERAVITEALTAAGCATA</sequence>
<protein>
    <submittedName>
        <fullName evidence="1">Uncharacterized protein</fullName>
    </submittedName>
</protein>
<organism evidence="1 2">
    <name type="scientific">Streptomyces acidiscabies</name>
    <dbReference type="NCBI Taxonomy" id="42234"/>
    <lineage>
        <taxon>Bacteria</taxon>
        <taxon>Bacillati</taxon>
        <taxon>Actinomycetota</taxon>
        <taxon>Actinomycetes</taxon>
        <taxon>Kitasatosporales</taxon>
        <taxon>Streptomycetaceae</taxon>
        <taxon>Streptomyces</taxon>
    </lineage>
</organism>
<gene>
    <name evidence="1" type="ORF">PV666_50765</name>
</gene>
<comment type="caution">
    <text evidence="1">The sequence shown here is derived from an EMBL/GenBank/DDBJ whole genome shotgun (WGS) entry which is preliminary data.</text>
</comment>
<dbReference type="Proteomes" id="UP001272987">
    <property type="component" value="Unassembled WGS sequence"/>
</dbReference>